<evidence type="ECO:0000256" key="6">
    <source>
        <dbReference type="ARBA" id="ARBA00022801"/>
    </source>
</evidence>
<dbReference type="GO" id="GO:0019693">
    <property type="term" value="P:ribose phosphate metabolic process"/>
    <property type="evidence" value="ECO:0007669"/>
    <property type="project" value="TreeGrafter"/>
</dbReference>
<protein>
    <recommendedName>
        <fullName evidence="5">GDP-mannose pyrophosphatase</fullName>
    </recommendedName>
    <alternativeName>
        <fullName evidence="7">GDP-mannose hydrolase</fullName>
    </alternativeName>
    <alternativeName>
        <fullName evidence="8">GDPMK</fullName>
    </alternativeName>
</protein>
<dbReference type="CDD" id="cd24157">
    <property type="entry name" value="NUDIX_GDPMK"/>
    <property type="match status" value="1"/>
</dbReference>
<dbReference type="NCBIfam" id="TIGR00052">
    <property type="entry name" value="nudix-type nucleoside diphosphatase, YffH/AdpP family"/>
    <property type="match status" value="1"/>
</dbReference>
<feature type="short sequence motif" description="Nudix box" evidence="10">
    <location>
        <begin position="87"/>
        <end position="108"/>
    </location>
</feature>
<dbReference type="Gene3D" id="3.90.79.10">
    <property type="entry name" value="Nucleoside Triphosphate Pyrophosphohydrolase"/>
    <property type="match status" value="1"/>
</dbReference>
<dbReference type="GO" id="GO:0006753">
    <property type="term" value="P:nucleoside phosphate metabolic process"/>
    <property type="evidence" value="ECO:0007669"/>
    <property type="project" value="TreeGrafter"/>
</dbReference>
<evidence type="ECO:0000259" key="11">
    <source>
        <dbReference type="PROSITE" id="PS51462"/>
    </source>
</evidence>
<dbReference type="PANTHER" id="PTHR11839:SF18">
    <property type="entry name" value="NUDIX HYDROLASE DOMAIN-CONTAINING PROTEIN"/>
    <property type="match status" value="1"/>
</dbReference>
<evidence type="ECO:0000256" key="3">
    <source>
        <dbReference type="ARBA" id="ARBA00007275"/>
    </source>
</evidence>
<evidence type="ECO:0000256" key="2">
    <source>
        <dbReference type="ARBA" id="ARBA00001946"/>
    </source>
</evidence>
<dbReference type="SUPFAM" id="SSF55811">
    <property type="entry name" value="Nudix"/>
    <property type="match status" value="1"/>
</dbReference>
<comment type="subunit">
    <text evidence="4">Homodimer.</text>
</comment>
<organism evidence="12 13">
    <name type="scientific">Flavobacterium muglaense</name>
    <dbReference type="NCBI Taxonomy" id="2764716"/>
    <lineage>
        <taxon>Bacteria</taxon>
        <taxon>Pseudomonadati</taxon>
        <taxon>Bacteroidota</taxon>
        <taxon>Flavobacteriia</taxon>
        <taxon>Flavobacteriales</taxon>
        <taxon>Flavobacteriaceae</taxon>
        <taxon>Flavobacterium</taxon>
    </lineage>
</organism>
<keyword evidence="6 12" id="KW-0378">Hydrolase</keyword>
<reference evidence="12 13" key="1">
    <citation type="submission" date="2020-08" db="EMBL/GenBank/DDBJ databases">
        <title>Description of novel Flavobacterium F-392 isolate.</title>
        <authorList>
            <person name="Saticioglu I.B."/>
            <person name="Duman M."/>
            <person name="Altun S."/>
        </authorList>
    </citation>
    <scope>NUCLEOTIDE SEQUENCE [LARGE SCALE GENOMIC DNA]</scope>
    <source>
        <strain evidence="12 13">F-392</strain>
    </source>
</reference>
<evidence type="ECO:0000256" key="5">
    <source>
        <dbReference type="ARBA" id="ARBA00016377"/>
    </source>
</evidence>
<evidence type="ECO:0000256" key="8">
    <source>
        <dbReference type="ARBA" id="ARBA00032272"/>
    </source>
</evidence>
<dbReference type="RefSeq" id="WP_187021627.1">
    <property type="nucleotide sequence ID" value="NZ_JACRUK010000085.1"/>
</dbReference>
<dbReference type="NCBIfam" id="NF011585">
    <property type="entry name" value="PRK15009.1"/>
    <property type="match status" value="1"/>
</dbReference>
<feature type="binding site" evidence="9">
    <location>
        <position position="154"/>
    </location>
    <ligand>
        <name>Mg(2+)</name>
        <dbReference type="ChEBI" id="CHEBI:18420"/>
        <label>1</label>
    </ligand>
</feature>
<keyword evidence="13" id="KW-1185">Reference proteome</keyword>
<dbReference type="GO" id="GO:0005829">
    <property type="term" value="C:cytosol"/>
    <property type="evidence" value="ECO:0007669"/>
    <property type="project" value="TreeGrafter"/>
</dbReference>
<comment type="similarity">
    <text evidence="3">Belongs to the Nudix hydrolase family. NudK subfamily.</text>
</comment>
<feature type="domain" description="Nudix hydrolase" evidence="11">
    <location>
        <begin position="44"/>
        <end position="183"/>
    </location>
</feature>
<keyword evidence="9" id="KW-0460">Magnesium</keyword>
<dbReference type="InterPro" id="IPR004385">
    <property type="entry name" value="NDP_pyrophosphatase"/>
</dbReference>
<keyword evidence="9" id="KW-0479">Metal-binding</keyword>
<name>A0A923SH27_9FLAO</name>
<comment type="catalytic activity">
    <reaction evidence="1">
        <text>GDP-alpha-D-mannose + H2O = alpha-D-mannose 1-phosphate + GMP + 2 H(+)</text>
        <dbReference type="Rhea" id="RHEA:27978"/>
        <dbReference type="ChEBI" id="CHEBI:15377"/>
        <dbReference type="ChEBI" id="CHEBI:15378"/>
        <dbReference type="ChEBI" id="CHEBI:57527"/>
        <dbReference type="ChEBI" id="CHEBI:58115"/>
        <dbReference type="ChEBI" id="CHEBI:58409"/>
    </reaction>
</comment>
<proteinExistence type="inferred from homology"/>
<evidence type="ECO:0000256" key="1">
    <source>
        <dbReference type="ARBA" id="ARBA00000847"/>
    </source>
</evidence>
<dbReference type="EMBL" id="JACRUL010000086">
    <property type="protein sequence ID" value="MBC5846205.1"/>
    <property type="molecule type" value="Genomic_DNA"/>
</dbReference>
<dbReference type="GO" id="GO:0016818">
    <property type="term" value="F:hydrolase activity, acting on acid anhydrides, in phosphorus-containing anhydrides"/>
    <property type="evidence" value="ECO:0007669"/>
    <property type="project" value="InterPro"/>
</dbReference>
<evidence type="ECO:0000256" key="4">
    <source>
        <dbReference type="ARBA" id="ARBA00011738"/>
    </source>
</evidence>
<evidence type="ECO:0000256" key="7">
    <source>
        <dbReference type="ARBA" id="ARBA00032162"/>
    </source>
</evidence>
<comment type="caution">
    <text evidence="12">The sequence shown here is derived from an EMBL/GenBank/DDBJ whole genome shotgun (WGS) entry which is preliminary data.</text>
</comment>
<sequence>MQNPEIKITQTDLLSDNWYLLNNVTFDYQKADHSWITHKREVYDRGNGSGILLYNSQEKKVILTRQFRLPTYLNGNKSGMMIEICAGLLDADNPEQCIIRETEEETGYRLTTVHKVMETYMSPGAVTEILYLFVGEYDASMKVSEGGGVPHEEENIEVLEMTYDAAYAMIESGEITDAKTIMLLQYAKIKNLV</sequence>
<evidence type="ECO:0000313" key="13">
    <source>
        <dbReference type="Proteomes" id="UP000641454"/>
    </source>
</evidence>
<dbReference type="Pfam" id="PF00293">
    <property type="entry name" value="NUDIX"/>
    <property type="match status" value="1"/>
</dbReference>
<dbReference type="GO" id="GO:0046872">
    <property type="term" value="F:metal ion binding"/>
    <property type="evidence" value="ECO:0007669"/>
    <property type="project" value="UniProtKB-KW"/>
</dbReference>
<feature type="binding site" evidence="9">
    <location>
        <position position="105"/>
    </location>
    <ligand>
        <name>Mg(2+)</name>
        <dbReference type="ChEBI" id="CHEBI:18420"/>
        <label>1</label>
    </ligand>
</feature>
<dbReference type="AlphaFoldDB" id="A0A923SH27"/>
<dbReference type="PROSITE" id="PS51462">
    <property type="entry name" value="NUDIX"/>
    <property type="match status" value="1"/>
</dbReference>
<comment type="cofactor">
    <cofactor evidence="2 9">
        <name>Mg(2+)</name>
        <dbReference type="ChEBI" id="CHEBI:18420"/>
    </cofactor>
</comment>
<gene>
    <name evidence="12" type="primary">nudK</name>
    <name evidence="12" type="ORF">H8R25_17465</name>
</gene>
<evidence type="ECO:0000313" key="12">
    <source>
        <dbReference type="EMBL" id="MBC5846205.1"/>
    </source>
</evidence>
<feature type="binding site" evidence="9">
    <location>
        <position position="101"/>
    </location>
    <ligand>
        <name>Mg(2+)</name>
        <dbReference type="ChEBI" id="CHEBI:18420"/>
        <label>1</label>
    </ligand>
</feature>
<accession>A0A923SH27</accession>
<dbReference type="PANTHER" id="PTHR11839">
    <property type="entry name" value="UDP/ADP-SUGAR PYROPHOSPHATASE"/>
    <property type="match status" value="1"/>
</dbReference>
<feature type="binding site" evidence="9">
    <location>
        <position position="86"/>
    </location>
    <ligand>
        <name>Mg(2+)</name>
        <dbReference type="ChEBI" id="CHEBI:18420"/>
        <label>1</label>
    </ligand>
</feature>
<dbReference type="InterPro" id="IPR000086">
    <property type="entry name" value="NUDIX_hydrolase_dom"/>
</dbReference>
<dbReference type="InterPro" id="IPR015797">
    <property type="entry name" value="NUDIX_hydrolase-like_dom_sf"/>
</dbReference>
<dbReference type="Proteomes" id="UP000641454">
    <property type="component" value="Unassembled WGS sequence"/>
</dbReference>
<evidence type="ECO:0000256" key="10">
    <source>
        <dbReference type="PIRSR" id="PIRSR604385-3"/>
    </source>
</evidence>
<evidence type="ECO:0000256" key="9">
    <source>
        <dbReference type="PIRSR" id="PIRSR604385-2"/>
    </source>
</evidence>